<protein>
    <recommendedName>
        <fullName evidence="2">Tail specific protease domain-containing protein</fullName>
    </recommendedName>
</protein>
<evidence type="ECO:0000313" key="4">
    <source>
        <dbReference type="Proteomes" id="UP000028533"/>
    </source>
</evidence>
<comment type="caution">
    <text evidence="3">The sequence shown here is derived from an EMBL/GenBank/DDBJ whole genome shotgun (WGS) entry which is preliminary data.</text>
</comment>
<keyword evidence="1" id="KW-1133">Transmembrane helix</keyword>
<dbReference type="PANTHER" id="PTHR32060:SF22">
    <property type="entry name" value="CARBOXYL-TERMINAL-PROCESSING PEPTIDASE 3, CHLOROPLASTIC"/>
    <property type="match status" value="1"/>
</dbReference>
<dbReference type="GO" id="GO:0008236">
    <property type="term" value="F:serine-type peptidase activity"/>
    <property type="evidence" value="ECO:0007669"/>
    <property type="project" value="InterPro"/>
</dbReference>
<reference evidence="3 4" key="1">
    <citation type="submission" date="2014-02" db="EMBL/GenBank/DDBJ databases">
        <title>Genome sequence of Mycoplasma capricolum subsp. capricolum strain 14232.</title>
        <authorList>
            <person name="Sirand-Pugnet P."/>
            <person name="Breton M."/>
            <person name="Dordet-Frisoni E."/>
            <person name="Baranowski E."/>
            <person name="Barre A."/>
            <person name="Couture C."/>
            <person name="Dupuy V."/>
            <person name="Gaurivaud P."/>
            <person name="Jacob D."/>
            <person name="Lemaitre C."/>
            <person name="Manso-Silvan L."/>
            <person name="Nikolski M."/>
            <person name="Nouvel L.-X."/>
            <person name="Poumarat F."/>
            <person name="Tardy F."/>
            <person name="Thebault P."/>
            <person name="Theil S."/>
            <person name="Citti C."/>
            <person name="Thiaucourt F."/>
            <person name="Blanchard A."/>
        </authorList>
    </citation>
    <scope>NUCLEOTIDE SEQUENCE [LARGE SCALE GENOMIC DNA]</scope>
    <source>
        <strain evidence="3 4">14232</strain>
    </source>
</reference>
<accession>A0A084ESP0</accession>
<dbReference type="PANTHER" id="PTHR32060">
    <property type="entry name" value="TAIL-SPECIFIC PROTEASE"/>
    <property type="match status" value="1"/>
</dbReference>
<keyword evidence="1" id="KW-0472">Membrane</keyword>
<dbReference type="SUPFAM" id="SSF52096">
    <property type="entry name" value="ClpP/crotonase"/>
    <property type="match status" value="1"/>
</dbReference>
<feature type="transmembrane region" description="Helical" evidence="1">
    <location>
        <begin position="653"/>
        <end position="677"/>
    </location>
</feature>
<feature type="domain" description="Tail specific protease" evidence="2">
    <location>
        <begin position="311"/>
        <end position="511"/>
    </location>
</feature>
<name>A0A084ESP0_MYCCA</name>
<organism evidence="3 4">
    <name type="scientific">Mycoplasma capricolum subsp. capricolum 14232</name>
    <dbReference type="NCBI Taxonomy" id="1188238"/>
    <lineage>
        <taxon>Bacteria</taxon>
        <taxon>Bacillati</taxon>
        <taxon>Mycoplasmatota</taxon>
        <taxon>Mollicutes</taxon>
        <taxon>Mycoplasmataceae</taxon>
        <taxon>Mycoplasma</taxon>
    </lineage>
</organism>
<dbReference type="InterPro" id="IPR005151">
    <property type="entry name" value="Tail-specific_protease"/>
</dbReference>
<proteinExistence type="predicted"/>
<dbReference type="InterPro" id="IPR029045">
    <property type="entry name" value="ClpP/crotonase-like_dom_sf"/>
</dbReference>
<dbReference type="AlphaFoldDB" id="A0A084ESP0"/>
<evidence type="ECO:0000313" key="3">
    <source>
        <dbReference type="EMBL" id="KEZ20982.1"/>
    </source>
</evidence>
<dbReference type="SMART" id="SM00245">
    <property type="entry name" value="TSPc"/>
    <property type="match status" value="1"/>
</dbReference>
<dbReference type="Pfam" id="PF03572">
    <property type="entry name" value="Peptidase_S41"/>
    <property type="match status" value="1"/>
</dbReference>
<dbReference type="GO" id="GO:0004175">
    <property type="term" value="F:endopeptidase activity"/>
    <property type="evidence" value="ECO:0007669"/>
    <property type="project" value="TreeGrafter"/>
</dbReference>
<dbReference type="CDD" id="cd06567">
    <property type="entry name" value="Peptidase_S41"/>
    <property type="match status" value="1"/>
</dbReference>
<dbReference type="EMBL" id="JFDO01000003">
    <property type="protein sequence ID" value="KEZ20982.1"/>
    <property type="molecule type" value="Genomic_DNA"/>
</dbReference>
<gene>
    <name evidence="3" type="ORF">MCAPa_0520</name>
</gene>
<keyword evidence="1" id="KW-0812">Transmembrane</keyword>
<sequence length="684" mass="79303">MKLLLTSLFLFSNTITPVLTNSINIVSTNNTLNLKEYKLNSLTKDIKTMTKKEINLHLHKDVAYVSVKEFLDSIEPIIKFDNVKHEFKNNKTIITLNSKIPNLKIEFDYKTQDIIVSNNNIFTEILKDKERGEEKLNLEFQNLKNENPNTQFKYHLKDYDIEMLKDQKDIYLPLVLLNQIFLNESNIQVYFNDDEVSIFRFAETLSNFINIVNLKGLKSSQKTTIPKNLKEFQYNYLGFLFDHYYGIKLKDNKFYRNYFQSYRNWIISDSNDKHYLATKQLIADLEDPHSAFIMDGYFNKGEEYNKTKIESKSEIKRYKKWNDTLHLLAQHDPSKIEYQNRFLSDNKTSVISFKQFEIDTAKQIEKSLKEAQNRGIKNIIFNVTQNGGGFIGAAYELMGFLTDKPFNVYNYNPLSKEQKVETIKSKYNKYNFNYYILTSPYSFSAGNIFPQITKDNKVAKIIGYKTFGGASSIGYFILPTGDIIQLSTNNVFTNNKFRSLEFGVKPDVMLNGSVETNAKDLYDDNKLLELINKADKISFTNDDDSTIKPIDTIPLKPDKPNTNGIKPKLSLSKLIKNKNIKISKNDPITLLKELFENNPDINFDQEIRISLKQPNKAEIYLENDPNDKITVNFSIVKDISEQNQNLKNNKTKLIIIISSSSSLLVVIVSLLLTFLIIKKLKNKK</sequence>
<dbReference type="RefSeq" id="WP_036430960.1">
    <property type="nucleotide sequence ID" value="NZ_JFDO01000003.1"/>
</dbReference>
<dbReference type="Proteomes" id="UP000028533">
    <property type="component" value="Unassembled WGS sequence"/>
</dbReference>
<dbReference type="Gene3D" id="3.90.226.10">
    <property type="entry name" value="2-enoyl-CoA Hydratase, Chain A, domain 1"/>
    <property type="match status" value="1"/>
</dbReference>
<dbReference type="GO" id="GO:0006508">
    <property type="term" value="P:proteolysis"/>
    <property type="evidence" value="ECO:0007669"/>
    <property type="project" value="InterPro"/>
</dbReference>
<evidence type="ECO:0000256" key="1">
    <source>
        <dbReference type="SAM" id="Phobius"/>
    </source>
</evidence>
<evidence type="ECO:0000259" key="2">
    <source>
        <dbReference type="SMART" id="SM00245"/>
    </source>
</evidence>